<name>A0A8S0SBL2_OLEEU</name>
<gene>
    <name evidence="2" type="ORF">OLEA9_A017385</name>
</gene>
<accession>A0A8S0SBL2</accession>
<evidence type="ECO:0000313" key="2">
    <source>
        <dbReference type="EMBL" id="CAA2989864.1"/>
    </source>
</evidence>
<evidence type="ECO:0000256" key="1">
    <source>
        <dbReference type="SAM" id="MobiDB-lite"/>
    </source>
</evidence>
<keyword evidence="3" id="KW-1185">Reference proteome</keyword>
<dbReference type="Proteomes" id="UP000594638">
    <property type="component" value="Unassembled WGS sequence"/>
</dbReference>
<comment type="caution">
    <text evidence="2">The sequence shown here is derived from an EMBL/GenBank/DDBJ whole genome shotgun (WGS) entry which is preliminary data.</text>
</comment>
<feature type="region of interest" description="Disordered" evidence="1">
    <location>
        <begin position="17"/>
        <end position="50"/>
    </location>
</feature>
<protein>
    <submittedName>
        <fullName evidence="2">Uncharacterized protein</fullName>
    </submittedName>
</protein>
<evidence type="ECO:0000313" key="3">
    <source>
        <dbReference type="Proteomes" id="UP000594638"/>
    </source>
</evidence>
<dbReference type="Gramene" id="OE9A017385T1">
    <property type="protein sequence ID" value="OE9A017385C1"/>
    <property type="gene ID" value="OE9A017385"/>
</dbReference>
<reference evidence="2 3" key="1">
    <citation type="submission" date="2019-12" db="EMBL/GenBank/DDBJ databases">
        <authorList>
            <person name="Alioto T."/>
            <person name="Alioto T."/>
            <person name="Gomez Garrido J."/>
        </authorList>
    </citation>
    <scope>NUCLEOTIDE SEQUENCE [LARGE SCALE GENOMIC DNA]</scope>
</reference>
<proteinExistence type="predicted"/>
<sequence length="50" mass="5262">MRIPTWCLINGRQSRGIGRAVDDGAKGGGQEKGMSVSKYSDNRGGGWGHG</sequence>
<organism evidence="2 3">
    <name type="scientific">Olea europaea subsp. europaea</name>
    <dbReference type="NCBI Taxonomy" id="158383"/>
    <lineage>
        <taxon>Eukaryota</taxon>
        <taxon>Viridiplantae</taxon>
        <taxon>Streptophyta</taxon>
        <taxon>Embryophyta</taxon>
        <taxon>Tracheophyta</taxon>
        <taxon>Spermatophyta</taxon>
        <taxon>Magnoliopsida</taxon>
        <taxon>eudicotyledons</taxon>
        <taxon>Gunneridae</taxon>
        <taxon>Pentapetalae</taxon>
        <taxon>asterids</taxon>
        <taxon>lamiids</taxon>
        <taxon>Lamiales</taxon>
        <taxon>Oleaceae</taxon>
        <taxon>Oleeae</taxon>
        <taxon>Olea</taxon>
    </lineage>
</organism>
<dbReference type="AlphaFoldDB" id="A0A8S0SBL2"/>
<dbReference type="EMBL" id="CACTIH010004160">
    <property type="protein sequence ID" value="CAA2989864.1"/>
    <property type="molecule type" value="Genomic_DNA"/>
</dbReference>